<dbReference type="Proteomes" id="UP000299102">
    <property type="component" value="Unassembled WGS sequence"/>
</dbReference>
<comment type="similarity">
    <text evidence="1 2">Belongs to the GMC oxidoreductase family.</text>
</comment>
<dbReference type="InterPro" id="IPR036188">
    <property type="entry name" value="FAD/NAD-bd_sf"/>
</dbReference>
<dbReference type="InterPro" id="IPR000172">
    <property type="entry name" value="GMC_OxRdtase_N"/>
</dbReference>
<keyword evidence="2" id="KW-0285">Flavoprotein</keyword>
<dbReference type="Gene3D" id="3.50.50.60">
    <property type="entry name" value="FAD/NAD(P)-binding domain"/>
    <property type="match status" value="1"/>
</dbReference>
<comment type="caution">
    <text evidence="6">The sequence shown here is derived from an EMBL/GenBank/DDBJ whole genome shotgun (WGS) entry which is preliminary data.</text>
</comment>
<dbReference type="Pfam" id="PF05199">
    <property type="entry name" value="GMC_oxred_C"/>
    <property type="match status" value="1"/>
</dbReference>
<feature type="domain" description="Glucose-methanol-choline oxidoreductase N-terminal" evidence="5">
    <location>
        <begin position="431"/>
        <end position="445"/>
    </location>
</feature>
<dbReference type="AlphaFoldDB" id="A0A4C1XZC8"/>
<evidence type="ECO:0000259" key="4">
    <source>
        <dbReference type="PROSITE" id="PS00623"/>
    </source>
</evidence>
<dbReference type="PROSITE" id="PS00623">
    <property type="entry name" value="GMC_OXRED_1"/>
    <property type="match status" value="1"/>
</dbReference>
<feature type="chain" id="PRO_5020037869" evidence="3">
    <location>
        <begin position="25"/>
        <end position="742"/>
    </location>
</feature>
<keyword evidence="2" id="KW-0274">FAD</keyword>
<gene>
    <name evidence="6" type="primary">Gld</name>
    <name evidence="6" type="ORF">EVAR_42454_1</name>
</gene>
<sequence length="742" mass="82914">MGTIKTLRLMLLVSNVIILSYAAAHSSEDNEITIEDEPLDIEEEVDKVQYSSRSQKERLSRILFPYPLESSEKATDSGTSHTEPTRDVDTKKITTYPFFLNENEKNDTAKEPETPSNAADRRARFFISYPQSPIIDMMMQTAAVNYRQQNANDPFDFLRDSYPLPKGYSKPLDEYDYVIVGAGSGGSVLAARLTEDKPRAMVLLLEAGKPEMLLTDVPALAPYFQRTDYAWQYVTEPQPGVCMGLERQRCFWPRGKAVGGTSVINFMLYTRGRPQDWDRIAADGNYGWSYNEVLKYFMKSERCELKRYKDESYRGSRGELTVENVPFRTGLMEAFLEAGRSFGHPTVDYNAPDGFGFGYTQSTTSKGHRLSAAKAFLHPHKRRRNLHILPEARASKVVIEPETKRAYAVEYFHNGIKYKVRSRREVILSAGPIASPQLLMLSGVGPQDHLQKFGIPVIKNLNVGKSLYDHIAFPGVIFKLNTSNASILEHKAATLPNLVQWMQYGDGLLSTPALIEGIGYIKTSASNDPEQVPDIELVSFGGSITSDSGGAFRKGITITDKTYYSAFGSINGVDTWSAVPLLLHPKSKGYLELKDTNPFSHPKLFGNYLIDSHDVRTFIEAIKYIIKLGESQPFQKYGPKLHLAEYPTCVIHPMGSDAYWECALRTITTTVHHQIATCRMGPPNDPDAVVDPELRVYGIDGLRVVDSSVIPRTISAHTNAPAIMIGEKAADLIKETWSNVVA</sequence>
<proteinExistence type="inferred from homology"/>
<dbReference type="PANTHER" id="PTHR11552:SF208">
    <property type="entry name" value="RE36204P-RELATED"/>
    <property type="match status" value="1"/>
</dbReference>
<dbReference type="PANTHER" id="PTHR11552">
    <property type="entry name" value="GLUCOSE-METHANOL-CHOLINE GMC OXIDOREDUCTASE"/>
    <property type="match status" value="1"/>
</dbReference>
<dbReference type="EMBL" id="BGZK01001013">
    <property type="protein sequence ID" value="GBP68503.1"/>
    <property type="molecule type" value="Genomic_DNA"/>
</dbReference>
<evidence type="ECO:0000256" key="2">
    <source>
        <dbReference type="RuleBase" id="RU003968"/>
    </source>
</evidence>
<dbReference type="STRING" id="151549.A0A4C1XZC8"/>
<dbReference type="SUPFAM" id="SSF54373">
    <property type="entry name" value="FAD-linked reductases, C-terminal domain"/>
    <property type="match status" value="1"/>
</dbReference>
<dbReference type="InterPro" id="IPR007867">
    <property type="entry name" value="GMC_OxRtase_C"/>
</dbReference>
<accession>A0A4C1XZC8</accession>
<dbReference type="Pfam" id="PF00732">
    <property type="entry name" value="GMC_oxred_N"/>
    <property type="match status" value="1"/>
</dbReference>
<evidence type="ECO:0000256" key="3">
    <source>
        <dbReference type="SAM" id="SignalP"/>
    </source>
</evidence>
<evidence type="ECO:0000313" key="6">
    <source>
        <dbReference type="EMBL" id="GBP68503.1"/>
    </source>
</evidence>
<dbReference type="SUPFAM" id="SSF51905">
    <property type="entry name" value="FAD/NAD(P)-binding domain"/>
    <property type="match status" value="1"/>
</dbReference>
<evidence type="ECO:0000256" key="1">
    <source>
        <dbReference type="ARBA" id="ARBA00010790"/>
    </source>
</evidence>
<keyword evidence="7" id="KW-1185">Reference proteome</keyword>
<dbReference type="InterPro" id="IPR012132">
    <property type="entry name" value="GMC_OxRdtase"/>
</dbReference>
<feature type="domain" description="Glucose-methanol-choline oxidoreductase N-terminal" evidence="4">
    <location>
        <begin position="255"/>
        <end position="278"/>
    </location>
</feature>
<reference evidence="6 7" key="1">
    <citation type="journal article" date="2019" name="Commun. Biol.">
        <title>The bagworm genome reveals a unique fibroin gene that provides high tensile strength.</title>
        <authorList>
            <person name="Kono N."/>
            <person name="Nakamura H."/>
            <person name="Ohtoshi R."/>
            <person name="Tomita M."/>
            <person name="Numata K."/>
            <person name="Arakawa K."/>
        </authorList>
    </citation>
    <scope>NUCLEOTIDE SEQUENCE [LARGE SCALE GENOMIC DNA]</scope>
</reference>
<evidence type="ECO:0000259" key="5">
    <source>
        <dbReference type="PROSITE" id="PS00624"/>
    </source>
</evidence>
<name>A0A4C1XZC8_EUMVA</name>
<evidence type="ECO:0000313" key="7">
    <source>
        <dbReference type="Proteomes" id="UP000299102"/>
    </source>
</evidence>
<dbReference type="OrthoDB" id="269227at2759"/>
<feature type="signal peptide" evidence="3">
    <location>
        <begin position="1"/>
        <end position="24"/>
    </location>
</feature>
<dbReference type="PROSITE" id="PS00624">
    <property type="entry name" value="GMC_OXRED_2"/>
    <property type="match status" value="1"/>
</dbReference>
<dbReference type="Gene3D" id="3.30.560.10">
    <property type="entry name" value="Glucose Oxidase, domain 3"/>
    <property type="match status" value="1"/>
</dbReference>
<organism evidence="6 7">
    <name type="scientific">Eumeta variegata</name>
    <name type="common">Bagworm moth</name>
    <name type="synonym">Eumeta japonica</name>
    <dbReference type="NCBI Taxonomy" id="151549"/>
    <lineage>
        <taxon>Eukaryota</taxon>
        <taxon>Metazoa</taxon>
        <taxon>Ecdysozoa</taxon>
        <taxon>Arthropoda</taxon>
        <taxon>Hexapoda</taxon>
        <taxon>Insecta</taxon>
        <taxon>Pterygota</taxon>
        <taxon>Neoptera</taxon>
        <taxon>Endopterygota</taxon>
        <taxon>Lepidoptera</taxon>
        <taxon>Glossata</taxon>
        <taxon>Ditrysia</taxon>
        <taxon>Tineoidea</taxon>
        <taxon>Psychidae</taxon>
        <taxon>Oiketicinae</taxon>
        <taxon>Eumeta</taxon>
    </lineage>
</organism>
<keyword evidence="3" id="KW-0732">Signal</keyword>
<dbReference type="GO" id="GO:0050660">
    <property type="term" value="F:flavin adenine dinucleotide binding"/>
    <property type="evidence" value="ECO:0007669"/>
    <property type="project" value="InterPro"/>
</dbReference>
<dbReference type="GO" id="GO:0016614">
    <property type="term" value="F:oxidoreductase activity, acting on CH-OH group of donors"/>
    <property type="evidence" value="ECO:0007669"/>
    <property type="project" value="InterPro"/>
</dbReference>
<protein>
    <submittedName>
        <fullName evidence="6">Glucose dehydrogenase</fullName>
    </submittedName>
</protein>